<dbReference type="STRING" id="591159.SSQG_00097"/>
<feature type="region of interest" description="Disordered" evidence="1">
    <location>
        <begin position="90"/>
        <end position="117"/>
    </location>
</feature>
<dbReference type="AlphaFoldDB" id="D9X363"/>
<accession>D9X363</accession>
<evidence type="ECO:0000256" key="1">
    <source>
        <dbReference type="SAM" id="MobiDB-lite"/>
    </source>
</evidence>
<sequence length="117" mass="12656">MGVGAPAGVADQCRLARRGRDGGRLAGATPNDRPSSHAAERVSPALRQRGKTRDAKHFLHPDVGPLTLTYQAFDVREAPGQQLVIYHAEPGSPSAQSLNLLGSIHATRRQPDPRRHR</sequence>
<dbReference type="eggNOG" id="COG1396">
    <property type="taxonomic scope" value="Bacteria"/>
</dbReference>
<name>D9X363_STRVT</name>
<dbReference type="Pfam" id="PF17765">
    <property type="entry name" value="MLTR_LBD"/>
    <property type="match status" value="1"/>
</dbReference>
<protein>
    <submittedName>
        <fullName evidence="3">Predicted protein</fullName>
    </submittedName>
</protein>
<keyword evidence="4" id="KW-1185">Reference proteome</keyword>
<reference evidence="4" key="1">
    <citation type="submission" date="2009-02" db="EMBL/GenBank/DDBJ databases">
        <title>Annotation of Streptomyces viridochromogenes strain DSM 40736.</title>
        <authorList>
            <consortium name="The Broad Institute Genome Sequencing Platform"/>
            <consortium name="Broad Institute Microbial Sequencing Center"/>
            <person name="Fischbach M."/>
            <person name="Godfrey P."/>
            <person name="Ward D."/>
            <person name="Young S."/>
            <person name="Zeng Q."/>
            <person name="Koehrsen M."/>
            <person name="Alvarado L."/>
            <person name="Berlin A.M."/>
            <person name="Bochicchio J."/>
            <person name="Borenstein D."/>
            <person name="Chapman S.B."/>
            <person name="Chen Z."/>
            <person name="Engels R."/>
            <person name="Freedman E."/>
            <person name="Gellesch M."/>
            <person name="Goldberg J."/>
            <person name="Griggs A."/>
            <person name="Gujja S."/>
            <person name="Heilman E.R."/>
            <person name="Heiman D.I."/>
            <person name="Hepburn T.A."/>
            <person name="Howarth C."/>
            <person name="Jen D."/>
            <person name="Larson L."/>
            <person name="Lewis B."/>
            <person name="Mehta T."/>
            <person name="Park D."/>
            <person name="Pearson M."/>
            <person name="Richards J."/>
            <person name="Roberts A."/>
            <person name="Saif S."/>
            <person name="Shea T.D."/>
            <person name="Shenoy N."/>
            <person name="Sisk P."/>
            <person name="Stolte C."/>
            <person name="Sykes S.N."/>
            <person name="Thomson T."/>
            <person name="Walk T."/>
            <person name="White J."/>
            <person name="Yandava C."/>
            <person name="Straight P."/>
            <person name="Clardy J."/>
            <person name="Hung D."/>
            <person name="Kolter R."/>
            <person name="Mekalanos J."/>
            <person name="Walker S."/>
            <person name="Walsh C.T."/>
            <person name="Wieland-Brown L.C."/>
            <person name="Haas B."/>
            <person name="Nusbaum C."/>
            <person name="Birren B."/>
        </authorList>
    </citation>
    <scope>NUCLEOTIDE SEQUENCE [LARGE SCALE GENOMIC DNA]</scope>
    <source>
        <strain evidence="4">DSM 40736 / JCM 4977 / BCRC 1201 / Tue 494</strain>
    </source>
</reference>
<feature type="domain" description="MmyB-like transcription regulator ligand binding" evidence="2">
    <location>
        <begin position="37"/>
        <end position="101"/>
    </location>
</feature>
<organism evidence="3 4">
    <name type="scientific">Streptomyces viridochromogenes (strain DSM 40736 / JCM 4977 / BCRC 1201 / Tue 494)</name>
    <dbReference type="NCBI Taxonomy" id="591159"/>
    <lineage>
        <taxon>Bacteria</taxon>
        <taxon>Bacillati</taxon>
        <taxon>Actinomycetota</taxon>
        <taxon>Actinomycetes</taxon>
        <taxon>Kitasatosporales</taxon>
        <taxon>Streptomycetaceae</taxon>
        <taxon>Streptomyces</taxon>
    </lineage>
</organism>
<evidence type="ECO:0000313" key="4">
    <source>
        <dbReference type="Proteomes" id="UP000004184"/>
    </source>
</evidence>
<gene>
    <name evidence="3" type="ORF">SSQG_00097</name>
</gene>
<dbReference type="EMBL" id="GG657757">
    <property type="protein sequence ID" value="EFL29579.1"/>
    <property type="molecule type" value="Genomic_DNA"/>
</dbReference>
<evidence type="ECO:0000259" key="2">
    <source>
        <dbReference type="Pfam" id="PF17765"/>
    </source>
</evidence>
<proteinExistence type="predicted"/>
<feature type="region of interest" description="Disordered" evidence="1">
    <location>
        <begin position="1"/>
        <end position="52"/>
    </location>
</feature>
<evidence type="ECO:0000313" key="3">
    <source>
        <dbReference type="EMBL" id="EFL29579.1"/>
    </source>
</evidence>
<dbReference type="HOGENOM" id="CLU_2083622_0_0_11"/>
<dbReference type="Gene3D" id="3.30.450.180">
    <property type="match status" value="1"/>
</dbReference>
<dbReference type="Proteomes" id="UP000004184">
    <property type="component" value="Unassembled WGS sequence"/>
</dbReference>
<dbReference type="InterPro" id="IPR041413">
    <property type="entry name" value="MLTR_LBD"/>
</dbReference>